<dbReference type="PROSITE" id="PS00028">
    <property type="entry name" value="ZINC_FINGER_C2H2_1"/>
    <property type="match status" value="1"/>
</dbReference>
<dbReference type="SUPFAM" id="SSF57667">
    <property type="entry name" value="beta-beta-alpha zinc fingers"/>
    <property type="match status" value="1"/>
</dbReference>
<evidence type="ECO:0000256" key="5">
    <source>
        <dbReference type="ARBA" id="ARBA00023125"/>
    </source>
</evidence>
<keyword evidence="3" id="KW-0862">Zinc</keyword>
<proteinExistence type="predicted"/>
<dbReference type="FunFam" id="3.30.160.60:FF:002639">
    <property type="entry name" value="Kruppel-Like Factor (Zinc finger protein)"/>
    <property type="match status" value="1"/>
</dbReference>
<dbReference type="InterPro" id="IPR013087">
    <property type="entry name" value="Znf_C2H2_type"/>
</dbReference>
<dbReference type="GO" id="GO:0000981">
    <property type="term" value="F:DNA-binding transcription factor activity, RNA polymerase II-specific"/>
    <property type="evidence" value="ECO:0007669"/>
    <property type="project" value="TreeGrafter"/>
</dbReference>
<reference evidence="9" key="1">
    <citation type="submission" date="2022-01" db="UniProtKB">
        <authorList>
            <consortium name="EnsemblMetazoa"/>
        </authorList>
    </citation>
    <scope>IDENTIFICATION</scope>
</reference>
<evidence type="ECO:0000256" key="6">
    <source>
        <dbReference type="ARBA" id="ARBA00023163"/>
    </source>
</evidence>
<keyword evidence="5" id="KW-0238">DNA-binding</keyword>
<keyword evidence="1" id="KW-0479">Metal-binding</keyword>
<dbReference type="InterPro" id="IPR036236">
    <property type="entry name" value="Znf_C2H2_sf"/>
</dbReference>
<name>A0A8I6SMV1_CIMLE</name>
<evidence type="ECO:0000259" key="8">
    <source>
        <dbReference type="PROSITE" id="PS50157"/>
    </source>
</evidence>
<evidence type="ECO:0000313" key="9">
    <source>
        <dbReference type="EnsemblMetazoa" id="XP_024085045.1"/>
    </source>
</evidence>
<dbReference type="Gene3D" id="3.30.160.60">
    <property type="entry name" value="Classic Zinc Finger"/>
    <property type="match status" value="1"/>
</dbReference>
<evidence type="ECO:0000256" key="7">
    <source>
        <dbReference type="PROSITE-ProRule" id="PRU00042"/>
    </source>
</evidence>
<dbReference type="AlphaFoldDB" id="A0A8I6SMV1"/>
<dbReference type="PANTHER" id="PTHR23235:SF174">
    <property type="entry name" value="CABUT, ISOFORM A"/>
    <property type="match status" value="1"/>
</dbReference>
<dbReference type="Proteomes" id="UP000494040">
    <property type="component" value="Unassembled WGS sequence"/>
</dbReference>
<keyword evidence="2 7" id="KW-0863">Zinc-finger</keyword>
<protein>
    <recommendedName>
        <fullName evidence="8">C2H2-type domain-containing protein</fullName>
    </recommendedName>
</protein>
<dbReference type="OrthoDB" id="4748970at2759"/>
<evidence type="ECO:0000256" key="1">
    <source>
        <dbReference type="ARBA" id="ARBA00022723"/>
    </source>
</evidence>
<organism evidence="9 10">
    <name type="scientific">Cimex lectularius</name>
    <name type="common">Bed bug</name>
    <name type="synonym">Acanthia lectularia</name>
    <dbReference type="NCBI Taxonomy" id="79782"/>
    <lineage>
        <taxon>Eukaryota</taxon>
        <taxon>Metazoa</taxon>
        <taxon>Ecdysozoa</taxon>
        <taxon>Arthropoda</taxon>
        <taxon>Hexapoda</taxon>
        <taxon>Insecta</taxon>
        <taxon>Pterygota</taxon>
        <taxon>Neoptera</taxon>
        <taxon>Paraneoptera</taxon>
        <taxon>Hemiptera</taxon>
        <taxon>Heteroptera</taxon>
        <taxon>Panheteroptera</taxon>
        <taxon>Cimicomorpha</taxon>
        <taxon>Cimicidae</taxon>
        <taxon>Cimex</taxon>
    </lineage>
</organism>
<dbReference type="RefSeq" id="XP_024085045.1">
    <property type="nucleotide sequence ID" value="XM_024229277.1"/>
</dbReference>
<dbReference type="GO" id="GO:0000978">
    <property type="term" value="F:RNA polymerase II cis-regulatory region sequence-specific DNA binding"/>
    <property type="evidence" value="ECO:0007669"/>
    <property type="project" value="TreeGrafter"/>
</dbReference>
<evidence type="ECO:0000313" key="10">
    <source>
        <dbReference type="Proteomes" id="UP000494040"/>
    </source>
</evidence>
<keyword evidence="10" id="KW-1185">Reference proteome</keyword>
<dbReference type="PROSITE" id="PS50157">
    <property type="entry name" value="ZINC_FINGER_C2H2_2"/>
    <property type="match status" value="1"/>
</dbReference>
<dbReference type="PANTHER" id="PTHR23235">
    <property type="entry name" value="KRUEPPEL-LIKE TRANSCRIPTION FACTOR"/>
    <property type="match status" value="1"/>
</dbReference>
<dbReference type="GO" id="GO:0008270">
    <property type="term" value="F:zinc ion binding"/>
    <property type="evidence" value="ECO:0007669"/>
    <property type="project" value="UniProtKB-KW"/>
</dbReference>
<dbReference type="GeneID" id="106672998"/>
<evidence type="ECO:0000256" key="4">
    <source>
        <dbReference type="ARBA" id="ARBA00023015"/>
    </source>
</evidence>
<feature type="domain" description="C2H2-type" evidence="8">
    <location>
        <begin position="123"/>
        <end position="152"/>
    </location>
</feature>
<keyword evidence="6" id="KW-0804">Transcription</keyword>
<keyword evidence="4" id="KW-0805">Transcription regulation</keyword>
<evidence type="ECO:0000256" key="3">
    <source>
        <dbReference type="ARBA" id="ARBA00022833"/>
    </source>
</evidence>
<sequence length="185" mass="21479">MDHDINFAAQCLLEMSHAKYENLNKAQIDIICEREPKYKAVIVRRVAEEEEALAEEEEEEAERPLYMVARILTDLTEIKQEEIVDDNVDVITVDVDTSEEPYEEAVEVPQRKRGARSSYRKVHKCQHPGCSKVYGKSSHLKAHLRTHTGNKILSCQICEYSTFYLVFKSFTCSFFESNSVEHHHR</sequence>
<accession>A0A8I6SMV1</accession>
<dbReference type="EnsemblMetazoa" id="XM_024229277.1">
    <property type="protein sequence ID" value="XP_024085045.1"/>
    <property type="gene ID" value="LOC106672998"/>
</dbReference>
<evidence type="ECO:0000256" key="2">
    <source>
        <dbReference type="ARBA" id="ARBA00022771"/>
    </source>
</evidence>